<accession>A0A445BDI3</accession>
<evidence type="ECO:0000313" key="2">
    <source>
        <dbReference type="EMBL" id="RYR36709.1"/>
    </source>
</evidence>
<evidence type="ECO:0000256" key="1">
    <source>
        <dbReference type="SAM" id="MobiDB-lite"/>
    </source>
</evidence>
<feature type="region of interest" description="Disordered" evidence="1">
    <location>
        <begin position="1"/>
        <end position="35"/>
    </location>
</feature>
<evidence type="ECO:0000313" key="3">
    <source>
        <dbReference type="Proteomes" id="UP000289738"/>
    </source>
</evidence>
<protein>
    <recommendedName>
        <fullName evidence="4">Aminotransferase-like plant mobile domain-containing protein</fullName>
    </recommendedName>
</protein>
<reference evidence="2 3" key="1">
    <citation type="submission" date="2019-01" db="EMBL/GenBank/DDBJ databases">
        <title>Sequencing of cultivated peanut Arachis hypogaea provides insights into genome evolution and oil improvement.</title>
        <authorList>
            <person name="Chen X."/>
        </authorList>
    </citation>
    <scope>NUCLEOTIDE SEQUENCE [LARGE SCALE GENOMIC DNA]</scope>
    <source>
        <strain evidence="3">cv. Fuhuasheng</strain>
        <tissue evidence="2">Leaves</tissue>
    </source>
</reference>
<comment type="caution">
    <text evidence="2">The sequence shown here is derived from an EMBL/GenBank/DDBJ whole genome shotgun (WGS) entry which is preliminary data.</text>
</comment>
<gene>
    <name evidence="2" type="ORF">Ahy_A09g041664</name>
</gene>
<sequence>MKTTTANESEEDFASNNQKQTKTATKTTKAKHNKKMATMKEKAHYNKTHYYRCQTKAIATMYRKMGQEKKDIVEEIGFCGMAHVPEMNVSNTLLIELLDRFDIERGCLKTLQGTIYITPRKVAAALGITNGGNLFPEKVDYKKLNPADKKIFDSIKNISLATLARNVLEMSVEGEENQKRFKRTFVVFIQNVASPIHKPPIFHVDNIREWDWTKHVLNFLMK</sequence>
<dbReference type="EMBL" id="SDMP01000009">
    <property type="protein sequence ID" value="RYR36709.1"/>
    <property type="molecule type" value="Genomic_DNA"/>
</dbReference>
<proteinExistence type="predicted"/>
<dbReference type="Proteomes" id="UP000289738">
    <property type="component" value="Chromosome A09"/>
</dbReference>
<dbReference type="AlphaFoldDB" id="A0A445BDI3"/>
<evidence type="ECO:0008006" key="4">
    <source>
        <dbReference type="Google" id="ProtNLM"/>
    </source>
</evidence>
<keyword evidence="3" id="KW-1185">Reference proteome</keyword>
<name>A0A445BDI3_ARAHY</name>
<organism evidence="2 3">
    <name type="scientific">Arachis hypogaea</name>
    <name type="common">Peanut</name>
    <dbReference type="NCBI Taxonomy" id="3818"/>
    <lineage>
        <taxon>Eukaryota</taxon>
        <taxon>Viridiplantae</taxon>
        <taxon>Streptophyta</taxon>
        <taxon>Embryophyta</taxon>
        <taxon>Tracheophyta</taxon>
        <taxon>Spermatophyta</taxon>
        <taxon>Magnoliopsida</taxon>
        <taxon>eudicotyledons</taxon>
        <taxon>Gunneridae</taxon>
        <taxon>Pentapetalae</taxon>
        <taxon>rosids</taxon>
        <taxon>fabids</taxon>
        <taxon>Fabales</taxon>
        <taxon>Fabaceae</taxon>
        <taxon>Papilionoideae</taxon>
        <taxon>50 kb inversion clade</taxon>
        <taxon>dalbergioids sensu lato</taxon>
        <taxon>Dalbergieae</taxon>
        <taxon>Pterocarpus clade</taxon>
        <taxon>Arachis</taxon>
    </lineage>
</organism>
<feature type="compositionally biased region" description="Low complexity" evidence="1">
    <location>
        <begin position="16"/>
        <end position="27"/>
    </location>
</feature>
<dbReference type="PANTHER" id="PTHR34835">
    <property type="entry name" value="OS07G0283600 PROTEIN-RELATED"/>
    <property type="match status" value="1"/>
</dbReference>